<accession>A0ACC1LPD6</accession>
<feature type="non-terminal residue" evidence="1">
    <location>
        <position position="1"/>
    </location>
</feature>
<comment type="caution">
    <text evidence="1">The sequence shown here is derived from an EMBL/GenBank/DDBJ whole genome shotgun (WGS) entry which is preliminary data.</text>
</comment>
<dbReference type="Proteomes" id="UP001140096">
    <property type="component" value="Unassembled WGS sequence"/>
</dbReference>
<gene>
    <name evidence="1" type="ORF">H4S07_001195</name>
</gene>
<proteinExistence type="predicted"/>
<keyword evidence="2" id="KW-1185">Reference proteome</keyword>
<evidence type="ECO:0000313" key="1">
    <source>
        <dbReference type="EMBL" id="KAJ2812732.1"/>
    </source>
</evidence>
<evidence type="ECO:0000313" key="2">
    <source>
        <dbReference type="Proteomes" id="UP001140096"/>
    </source>
</evidence>
<reference evidence="1" key="1">
    <citation type="submission" date="2022-07" db="EMBL/GenBank/DDBJ databases">
        <title>Phylogenomic reconstructions and comparative analyses of Kickxellomycotina fungi.</title>
        <authorList>
            <person name="Reynolds N.K."/>
            <person name="Stajich J.E."/>
            <person name="Barry K."/>
            <person name="Grigoriev I.V."/>
            <person name="Crous P."/>
            <person name="Smith M.E."/>
        </authorList>
    </citation>
    <scope>NUCLEOTIDE SEQUENCE</scope>
    <source>
        <strain evidence="1">CBS 102833</strain>
    </source>
</reference>
<name>A0ACC1LPD6_9FUNG</name>
<dbReference type="EMBL" id="JANBUP010000165">
    <property type="protein sequence ID" value="KAJ2812732.1"/>
    <property type="molecule type" value="Genomic_DNA"/>
</dbReference>
<protein>
    <submittedName>
        <fullName evidence="1">Uncharacterized protein</fullName>
    </submittedName>
</protein>
<organism evidence="1 2">
    <name type="scientific">Coemansia furcata</name>
    <dbReference type="NCBI Taxonomy" id="417177"/>
    <lineage>
        <taxon>Eukaryota</taxon>
        <taxon>Fungi</taxon>
        <taxon>Fungi incertae sedis</taxon>
        <taxon>Zoopagomycota</taxon>
        <taxon>Kickxellomycotina</taxon>
        <taxon>Kickxellomycetes</taxon>
        <taxon>Kickxellales</taxon>
        <taxon>Kickxellaceae</taxon>
        <taxon>Coemansia</taxon>
    </lineage>
</organism>
<sequence length="185" mass="20814">QMFQLPHAKFFLPHAPEQSVTPNGGPRMPSWYDIKLLDQIASNEDEVGMNASMIKINKLMKSEIKSGISAGRIILGGFLDGKRLNGLAMFLRWKSTVVAHILHDFYYAYSLVKAPHIFTKRRLMVSNQWYHFDPGEDELSGKISFCNDPHPVAGHLSHITQYHQQPAEGVDTNVQAASDHLPFGD</sequence>